<name>A0ABQ5T0U0_9ACTN</name>
<dbReference type="PANTHER" id="PTHR42796">
    <property type="entry name" value="FUMARYLACETOACETATE HYDROLASE DOMAIN-CONTAINING PROTEIN 2A-RELATED"/>
    <property type="match status" value="1"/>
</dbReference>
<reference evidence="5" key="1">
    <citation type="journal article" date="2014" name="Int. J. Syst. Evol. Microbiol.">
        <title>Complete genome of a new Firmicutes species belonging to the dominant human colonic microbiota ('Ruminococcus bicirculans') reveals two chromosomes and a selective capacity to utilize plant glucans.</title>
        <authorList>
            <consortium name="NISC Comparative Sequencing Program"/>
            <person name="Wegmann U."/>
            <person name="Louis P."/>
            <person name="Goesmann A."/>
            <person name="Henrissat B."/>
            <person name="Duncan S.H."/>
            <person name="Flint H.J."/>
        </authorList>
    </citation>
    <scope>NUCLEOTIDE SEQUENCE</scope>
    <source>
        <strain evidence="5">VKM Ac-1246</strain>
    </source>
</reference>
<dbReference type="InterPro" id="IPR011234">
    <property type="entry name" value="Fumarylacetoacetase-like_C"/>
</dbReference>
<dbReference type="InterPro" id="IPR051121">
    <property type="entry name" value="FAH"/>
</dbReference>
<dbReference type="InterPro" id="IPR036663">
    <property type="entry name" value="Fumarylacetoacetase_C_sf"/>
</dbReference>
<evidence type="ECO:0000256" key="1">
    <source>
        <dbReference type="ARBA" id="ARBA00010211"/>
    </source>
</evidence>
<dbReference type="PANTHER" id="PTHR42796:SF4">
    <property type="entry name" value="FUMARYLACETOACETATE HYDROLASE DOMAIN-CONTAINING PROTEIN 2A"/>
    <property type="match status" value="1"/>
</dbReference>
<organism evidence="5 6">
    <name type="scientific">Nocardioides luteus</name>
    <dbReference type="NCBI Taxonomy" id="1844"/>
    <lineage>
        <taxon>Bacteria</taxon>
        <taxon>Bacillati</taxon>
        <taxon>Actinomycetota</taxon>
        <taxon>Actinomycetes</taxon>
        <taxon>Propionibacteriales</taxon>
        <taxon>Nocardioidaceae</taxon>
        <taxon>Nocardioides</taxon>
    </lineage>
</organism>
<protein>
    <recommendedName>
        <fullName evidence="4">Fumarylacetoacetase-like C-terminal domain-containing protein</fullName>
    </recommendedName>
</protein>
<comment type="caution">
    <text evidence="5">The sequence shown here is derived from an EMBL/GenBank/DDBJ whole genome shotgun (WGS) entry which is preliminary data.</text>
</comment>
<proteinExistence type="inferred from homology"/>
<gene>
    <name evidence="5" type="ORF">GCM10017579_39260</name>
</gene>
<keyword evidence="6" id="KW-1185">Reference proteome</keyword>
<evidence type="ECO:0000313" key="5">
    <source>
        <dbReference type="EMBL" id="GLJ69890.1"/>
    </source>
</evidence>
<feature type="region of interest" description="Disordered" evidence="3">
    <location>
        <begin position="1"/>
        <end position="35"/>
    </location>
</feature>
<reference evidence="5" key="2">
    <citation type="submission" date="2023-01" db="EMBL/GenBank/DDBJ databases">
        <authorList>
            <person name="Sun Q."/>
            <person name="Evtushenko L."/>
        </authorList>
    </citation>
    <scope>NUCLEOTIDE SEQUENCE</scope>
    <source>
        <strain evidence="5">VKM Ac-1246</strain>
    </source>
</reference>
<dbReference type="Pfam" id="PF01557">
    <property type="entry name" value="FAA_hydrolase"/>
    <property type="match status" value="1"/>
</dbReference>
<comment type="similarity">
    <text evidence="1">Belongs to the FAH family.</text>
</comment>
<accession>A0ABQ5T0U0</accession>
<dbReference type="Gene3D" id="3.90.850.10">
    <property type="entry name" value="Fumarylacetoacetase-like, C-terminal domain"/>
    <property type="match status" value="1"/>
</dbReference>
<feature type="compositionally biased region" description="Pro residues" evidence="3">
    <location>
        <begin position="16"/>
        <end position="26"/>
    </location>
</feature>
<evidence type="ECO:0000259" key="4">
    <source>
        <dbReference type="Pfam" id="PF01557"/>
    </source>
</evidence>
<dbReference type="EMBL" id="BSEL01000007">
    <property type="protein sequence ID" value="GLJ69890.1"/>
    <property type="molecule type" value="Genomic_DNA"/>
</dbReference>
<evidence type="ECO:0000313" key="6">
    <source>
        <dbReference type="Proteomes" id="UP001142292"/>
    </source>
</evidence>
<evidence type="ECO:0000256" key="2">
    <source>
        <dbReference type="ARBA" id="ARBA00022723"/>
    </source>
</evidence>
<sequence length="312" mass="33175">MPRARPASSTRCGPSSPSPPPSPDPATPTTQQEHHMSQFVSYLRPDQTIAWGRLEDETIYDATSQAPSLAAAIAAGALPGLAGHTENPVALDDVELAPVIPEPGKIICIGVNYRSHQDEIGKAAPEAPVVFARYADSQMGHGADALKPASSAQFDYEGELALVISEPAHKVAREDAYDHVAGYAVYNDFSVRDWQRAASQWLPGKTWPGTGGFGPALVTPDEVGDVTELEVTTRVNGEVRQKGKVADLINDIPAIIEYVTTFTPLSPGDVIVTGTPGGVGLFMDPQGFIVDGDVVEVEITRLGTLRNTVRDV</sequence>
<dbReference type="Proteomes" id="UP001142292">
    <property type="component" value="Unassembled WGS sequence"/>
</dbReference>
<feature type="domain" description="Fumarylacetoacetase-like C-terminal" evidence="4">
    <location>
        <begin position="105"/>
        <end position="310"/>
    </location>
</feature>
<dbReference type="SUPFAM" id="SSF56529">
    <property type="entry name" value="FAH"/>
    <property type="match status" value="1"/>
</dbReference>
<evidence type="ECO:0000256" key="3">
    <source>
        <dbReference type="SAM" id="MobiDB-lite"/>
    </source>
</evidence>
<keyword evidence="2" id="KW-0479">Metal-binding</keyword>